<evidence type="ECO:0000313" key="3">
    <source>
        <dbReference type="Proteomes" id="UP000737171"/>
    </source>
</evidence>
<organism evidence="2 3">
    <name type="scientific">Pseudaquabacterium terrae</name>
    <dbReference type="NCBI Taxonomy" id="2732868"/>
    <lineage>
        <taxon>Bacteria</taxon>
        <taxon>Pseudomonadati</taxon>
        <taxon>Pseudomonadota</taxon>
        <taxon>Betaproteobacteria</taxon>
        <taxon>Burkholderiales</taxon>
        <taxon>Sphaerotilaceae</taxon>
        <taxon>Pseudaquabacterium</taxon>
    </lineage>
</organism>
<dbReference type="Proteomes" id="UP000737171">
    <property type="component" value="Unassembled WGS sequence"/>
</dbReference>
<dbReference type="InterPro" id="IPR008947">
    <property type="entry name" value="PLipase_C/P1_nuclease_dom_sf"/>
</dbReference>
<keyword evidence="1" id="KW-0732">Signal</keyword>
<dbReference type="RefSeq" id="WP_173122016.1">
    <property type="nucleotide sequence ID" value="NZ_JABRWJ010000002.1"/>
</dbReference>
<evidence type="ECO:0000256" key="1">
    <source>
        <dbReference type="SAM" id="SignalP"/>
    </source>
</evidence>
<dbReference type="SUPFAM" id="SSF48537">
    <property type="entry name" value="Phospholipase C/P1 nuclease"/>
    <property type="match status" value="1"/>
</dbReference>
<feature type="signal peptide" evidence="1">
    <location>
        <begin position="1"/>
        <end position="33"/>
    </location>
</feature>
<reference evidence="2 3" key="1">
    <citation type="submission" date="2020-05" db="EMBL/GenBank/DDBJ databases">
        <title>Aquincola sp. isolate from soil.</title>
        <authorList>
            <person name="Han J."/>
            <person name="Kim D.-U."/>
        </authorList>
    </citation>
    <scope>NUCLEOTIDE SEQUENCE [LARGE SCALE GENOMIC DNA]</scope>
    <source>
        <strain evidence="2 3">S2</strain>
    </source>
</reference>
<protein>
    <submittedName>
        <fullName evidence="2">Phospholipase</fullName>
    </submittedName>
</protein>
<keyword evidence="3" id="KW-1185">Reference proteome</keyword>
<sequence>MAKPSSVVCVAVRRSVAALALAALSLVAAPAHAWSNHALCTWPALAALPEFTALPPAPAESLASFLKAEASGLQKLLDDEEAWAQRHVPNYPARPAALAFRADPSLSADELQRRFIAALRINPASKLPLFLQLRPGQGGAGRAALTEADVTPLKTKESSKFDAFVALREGEPVPVIDIVASATDEPDYGLDIGIWSDNGTPHGAAYGFGKQPFGNPKVEFSSQAPMHIGFFHESAIVYKAAPFLGRTFPEYRVHLWRSLAAYALKTGHPYWGWRFAGWALHYLQDLTQPYHARVLPGISTARMLGINTLDIVGVKGPKERAITFVSNRHFALENYQLRWLRAAHLSGRDDDLAFRALRDTALDAGAPYRDDSPRQAIAKASHEASDATDAAVVAALPPKYTSDPDYTFGVTETGLDLRAELAKASPAAVAPMEQALLPLLRQFGLHTRSFVRGLLAAR</sequence>
<gene>
    <name evidence="2" type="ORF">HLB44_08000</name>
</gene>
<accession>A0ABX2EE91</accession>
<dbReference type="Gene3D" id="1.10.575.10">
    <property type="entry name" value="P1 Nuclease"/>
    <property type="match status" value="1"/>
</dbReference>
<evidence type="ECO:0000313" key="2">
    <source>
        <dbReference type="EMBL" id="NRF66922.1"/>
    </source>
</evidence>
<comment type="caution">
    <text evidence="2">The sequence shown here is derived from an EMBL/GenBank/DDBJ whole genome shotgun (WGS) entry which is preliminary data.</text>
</comment>
<feature type="chain" id="PRO_5045500632" evidence="1">
    <location>
        <begin position="34"/>
        <end position="458"/>
    </location>
</feature>
<name>A0ABX2EE91_9BURK</name>
<proteinExistence type="predicted"/>
<dbReference type="EMBL" id="JABRWJ010000002">
    <property type="protein sequence ID" value="NRF66922.1"/>
    <property type="molecule type" value="Genomic_DNA"/>
</dbReference>